<proteinExistence type="predicted"/>
<organism evidence="2 3">
    <name type="scientific">Marisediminicola antarctica</name>
    <dbReference type="NCBI Taxonomy" id="674079"/>
    <lineage>
        <taxon>Bacteria</taxon>
        <taxon>Bacillati</taxon>
        <taxon>Actinomycetota</taxon>
        <taxon>Actinomycetes</taxon>
        <taxon>Micrococcales</taxon>
        <taxon>Microbacteriaceae</taxon>
        <taxon>Marisediminicola</taxon>
    </lineage>
</organism>
<sequence>MRPPARHGSSTEPTGPIATDPIATGPIATGPIPAGPIATGPTPTDRIPTGRIPSGRIPSGPIPSGPIPTGPIPAGPVPTVAALTYELITGHPYELTSGDVIFTVMALRRGIPDADRVAARAEFYAAPRACLRSSDLGKRYGWGIHADADGRLALYGVESHEYGRLLDGRDPFGACVTVTRAMRSSR</sequence>
<dbReference type="Proteomes" id="UP000464507">
    <property type="component" value="Chromosome"/>
</dbReference>
<feature type="region of interest" description="Disordered" evidence="1">
    <location>
        <begin position="1"/>
        <end position="70"/>
    </location>
</feature>
<name>A0A7L5AEX3_9MICO</name>
<dbReference type="Pfam" id="PF19654">
    <property type="entry name" value="DUF6157"/>
    <property type="match status" value="1"/>
</dbReference>
<dbReference type="InterPro" id="IPR046155">
    <property type="entry name" value="DUF6157"/>
</dbReference>
<dbReference type="KEGG" id="mant:BHD05_04335"/>
<dbReference type="AlphaFoldDB" id="A0A7L5AEX3"/>
<keyword evidence="3" id="KW-1185">Reference proteome</keyword>
<protein>
    <submittedName>
        <fullName evidence="2">Uncharacterized protein</fullName>
    </submittedName>
</protein>
<feature type="compositionally biased region" description="Pro residues" evidence="1">
    <location>
        <begin position="60"/>
        <end position="70"/>
    </location>
</feature>
<evidence type="ECO:0000313" key="3">
    <source>
        <dbReference type="Proteomes" id="UP000464507"/>
    </source>
</evidence>
<evidence type="ECO:0000313" key="2">
    <source>
        <dbReference type="EMBL" id="QHO68983.1"/>
    </source>
</evidence>
<feature type="compositionally biased region" description="Low complexity" evidence="1">
    <location>
        <begin position="21"/>
        <end position="59"/>
    </location>
</feature>
<accession>A0A7L5AEX3</accession>
<dbReference type="EMBL" id="CP017146">
    <property type="protein sequence ID" value="QHO68983.1"/>
    <property type="molecule type" value="Genomic_DNA"/>
</dbReference>
<gene>
    <name evidence="2" type="ORF">BHD05_04335</name>
</gene>
<reference evidence="2 3" key="1">
    <citation type="submission" date="2016-09" db="EMBL/GenBank/DDBJ databases">
        <title>Complete genome sequence of microbes from the polar regions.</title>
        <authorList>
            <person name="Liao L."/>
            <person name="Chen B."/>
        </authorList>
    </citation>
    <scope>NUCLEOTIDE SEQUENCE [LARGE SCALE GENOMIC DNA]</scope>
    <source>
        <strain evidence="2 3">ZS314</strain>
    </source>
</reference>
<evidence type="ECO:0000256" key="1">
    <source>
        <dbReference type="SAM" id="MobiDB-lite"/>
    </source>
</evidence>